<reference evidence="1" key="1">
    <citation type="submission" date="2022-12" db="EMBL/GenBank/DDBJ databases">
        <title>Paraconexibacter alkalitolerans sp. nov. and Baekduia alba sp. nov., isolated from soil and emended description of the genera Paraconexibacter (Chun et al., 2020) and Baekduia (An et al., 2020).</title>
        <authorList>
            <person name="Vieira S."/>
            <person name="Huber K.J."/>
            <person name="Geppert A."/>
            <person name="Wolf J."/>
            <person name="Neumann-Schaal M."/>
            <person name="Muesken M."/>
            <person name="Overmann J."/>
        </authorList>
    </citation>
    <scope>NUCLEOTIDE SEQUENCE</scope>
    <source>
        <strain evidence="1">AEG42_29</strain>
    </source>
</reference>
<dbReference type="InterPro" id="IPR006311">
    <property type="entry name" value="TAT_signal"/>
</dbReference>
<name>A0AAU7ATL5_9ACTN</name>
<sequence>MRDPKRSSGLERLAEDTSRRGFLARVSGVLMSAAGAQAAVGVVTADAAATYTNFCGHTYTTGNCPHPTGLPRIDRQGMPLRAKDGHRVDDLGRPVDTKGRPLTPAGRLLRDADGEPLAPAPRTQVCAAVAQRYGIRTYNDGAWYRCCGGQVRKLVDCCSPHPKRINGDAGLGGYCYKGRKVFCVQYRDTNVPC</sequence>
<accession>A0AAU7ATL5</accession>
<protein>
    <recommendedName>
        <fullName evidence="2">Twin-arginine translocation signal domain-containing protein</fullName>
    </recommendedName>
</protein>
<evidence type="ECO:0000313" key="1">
    <source>
        <dbReference type="EMBL" id="XAY05003.1"/>
    </source>
</evidence>
<dbReference type="RefSeq" id="WP_354701525.1">
    <property type="nucleotide sequence ID" value="NZ_CP114014.1"/>
</dbReference>
<dbReference type="EMBL" id="CP114014">
    <property type="protein sequence ID" value="XAY05003.1"/>
    <property type="molecule type" value="Genomic_DNA"/>
</dbReference>
<dbReference type="PROSITE" id="PS51318">
    <property type="entry name" value="TAT"/>
    <property type="match status" value="1"/>
</dbReference>
<proteinExistence type="predicted"/>
<dbReference type="KEGG" id="parq:DSM112329_01844"/>
<evidence type="ECO:0008006" key="2">
    <source>
        <dbReference type="Google" id="ProtNLM"/>
    </source>
</evidence>
<dbReference type="AlphaFoldDB" id="A0AAU7ATL5"/>
<gene>
    <name evidence="1" type="ORF">DSM112329_01844</name>
</gene>
<organism evidence="1">
    <name type="scientific">Paraconexibacter sp. AEG42_29</name>
    <dbReference type="NCBI Taxonomy" id="2997339"/>
    <lineage>
        <taxon>Bacteria</taxon>
        <taxon>Bacillati</taxon>
        <taxon>Actinomycetota</taxon>
        <taxon>Thermoleophilia</taxon>
        <taxon>Solirubrobacterales</taxon>
        <taxon>Paraconexibacteraceae</taxon>
        <taxon>Paraconexibacter</taxon>
    </lineage>
</organism>